<comment type="caution">
    <text evidence="1">The sequence shown here is derived from an EMBL/GenBank/DDBJ whole genome shotgun (WGS) entry which is preliminary data.</text>
</comment>
<sequence>PILAKEDLVVGAHAPVIDSSLMHFSEKGHNLAPAPRSLEPLFMVPGCDQENLRDLPPTVVNTLIQARAPSIRRLYDLKCCIFINWCSSRGKDPQICGIKSVLFFLQGDLNRSLSVSSLKVYVAVSVNHDLVEDRSVRKHDLVIRFLRGAWRLNHPRLRLIPSWDLSVVLQALQEDPFEPLQSVDLSALSMKMALLTALASVKRVGDLRALSVNVSCLDFGLADSHIVLRPRPGYVPKVPTTPFRVVTLQAIPSQEREPNLPLLCPVCALCIFVEHTQSFRRSEQLCLFQRTAEGEGCLQAKDLPLDCGYDPNGLPGQ</sequence>
<dbReference type="Proteomes" id="UP001529510">
    <property type="component" value="Unassembled WGS sequence"/>
</dbReference>
<gene>
    <name evidence="1" type="ORF">M9458_017715</name>
</gene>
<dbReference type="PANTHER" id="PTHR35617:SF3">
    <property type="entry name" value="CORE-BINDING (CB) DOMAIN-CONTAINING PROTEIN"/>
    <property type="match status" value="1"/>
</dbReference>
<feature type="non-terminal residue" evidence="1">
    <location>
        <position position="1"/>
    </location>
</feature>
<feature type="non-terminal residue" evidence="1">
    <location>
        <position position="317"/>
    </location>
</feature>
<dbReference type="EMBL" id="JAMKFB020000008">
    <property type="protein sequence ID" value="KAL0186045.1"/>
    <property type="molecule type" value="Genomic_DNA"/>
</dbReference>
<dbReference type="AlphaFoldDB" id="A0ABD0QIJ8"/>
<dbReference type="PANTHER" id="PTHR35617">
    <property type="entry name" value="PHAGE_INTEGRASE DOMAIN-CONTAINING PROTEIN"/>
    <property type="match status" value="1"/>
</dbReference>
<name>A0ABD0QIJ8_CIRMR</name>
<evidence type="ECO:0000313" key="2">
    <source>
        <dbReference type="Proteomes" id="UP001529510"/>
    </source>
</evidence>
<organism evidence="1 2">
    <name type="scientific">Cirrhinus mrigala</name>
    <name type="common">Mrigala</name>
    <dbReference type="NCBI Taxonomy" id="683832"/>
    <lineage>
        <taxon>Eukaryota</taxon>
        <taxon>Metazoa</taxon>
        <taxon>Chordata</taxon>
        <taxon>Craniata</taxon>
        <taxon>Vertebrata</taxon>
        <taxon>Euteleostomi</taxon>
        <taxon>Actinopterygii</taxon>
        <taxon>Neopterygii</taxon>
        <taxon>Teleostei</taxon>
        <taxon>Ostariophysi</taxon>
        <taxon>Cypriniformes</taxon>
        <taxon>Cyprinidae</taxon>
        <taxon>Labeoninae</taxon>
        <taxon>Labeonini</taxon>
        <taxon>Cirrhinus</taxon>
    </lineage>
</organism>
<keyword evidence="2" id="KW-1185">Reference proteome</keyword>
<reference evidence="1 2" key="1">
    <citation type="submission" date="2024-05" db="EMBL/GenBank/DDBJ databases">
        <title>Genome sequencing and assembly of Indian major carp, Cirrhinus mrigala (Hamilton, 1822).</title>
        <authorList>
            <person name="Mohindra V."/>
            <person name="Chowdhury L.M."/>
            <person name="Lal K."/>
            <person name="Jena J.K."/>
        </authorList>
    </citation>
    <scope>NUCLEOTIDE SEQUENCE [LARGE SCALE GENOMIC DNA]</scope>
    <source>
        <strain evidence="1">CM1030</strain>
        <tissue evidence="1">Blood</tissue>
    </source>
</reference>
<evidence type="ECO:0000313" key="1">
    <source>
        <dbReference type="EMBL" id="KAL0186045.1"/>
    </source>
</evidence>
<dbReference type="SUPFAM" id="SSF47823">
    <property type="entry name" value="lambda integrase-like, N-terminal domain"/>
    <property type="match status" value="1"/>
</dbReference>
<protein>
    <submittedName>
        <fullName evidence="1">Uncharacterized protein</fullName>
    </submittedName>
</protein>
<accession>A0ABD0QIJ8</accession>
<proteinExistence type="predicted"/>